<keyword evidence="1" id="KW-1133">Transmembrane helix</keyword>
<name>C7QFR3_CATAD</name>
<keyword evidence="1" id="KW-0812">Transmembrane</keyword>
<evidence type="ECO:0000259" key="2">
    <source>
        <dbReference type="Pfam" id="PF13400"/>
    </source>
</evidence>
<dbReference type="KEGG" id="cai:Caci_0047"/>
<dbReference type="InterPro" id="IPR028087">
    <property type="entry name" value="Tad_N"/>
</dbReference>
<dbReference type="NCBIfam" id="TIGR03816">
    <property type="entry name" value="tadE_like_DECH"/>
    <property type="match status" value="1"/>
</dbReference>
<keyword evidence="4" id="KW-1185">Reference proteome</keyword>
<dbReference type="Proteomes" id="UP000000851">
    <property type="component" value="Chromosome"/>
</dbReference>
<feature type="domain" description="Putative Flp pilus-assembly TadG-like N-terminal" evidence="2">
    <location>
        <begin position="11"/>
        <end position="57"/>
    </location>
</feature>
<dbReference type="Pfam" id="PF13400">
    <property type="entry name" value="Tad"/>
    <property type="match status" value="1"/>
</dbReference>
<reference evidence="3 4" key="1">
    <citation type="journal article" date="2009" name="Stand. Genomic Sci.">
        <title>Complete genome sequence of Catenulispora acidiphila type strain (ID 139908).</title>
        <authorList>
            <person name="Copeland A."/>
            <person name="Lapidus A."/>
            <person name="Glavina Del Rio T."/>
            <person name="Nolan M."/>
            <person name="Lucas S."/>
            <person name="Chen F."/>
            <person name="Tice H."/>
            <person name="Cheng J.F."/>
            <person name="Bruce D."/>
            <person name="Goodwin L."/>
            <person name="Pitluck S."/>
            <person name="Mikhailova N."/>
            <person name="Pati A."/>
            <person name="Ivanova N."/>
            <person name="Mavromatis K."/>
            <person name="Chen A."/>
            <person name="Palaniappan K."/>
            <person name="Chain P."/>
            <person name="Land M."/>
            <person name="Hauser L."/>
            <person name="Chang Y.J."/>
            <person name="Jeffries C.D."/>
            <person name="Chertkov O."/>
            <person name="Brettin T."/>
            <person name="Detter J.C."/>
            <person name="Han C."/>
            <person name="Ali Z."/>
            <person name="Tindall B.J."/>
            <person name="Goker M."/>
            <person name="Bristow J."/>
            <person name="Eisen J.A."/>
            <person name="Markowitz V."/>
            <person name="Hugenholtz P."/>
            <person name="Kyrpides N.C."/>
            <person name="Klenk H.P."/>
        </authorList>
    </citation>
    <scope>NUCLEOTIDE SEQUENCE [LARGE SCALE GENOMIC DNA]</scope>
    <source>
        <strain evidence="4">DSM 44928 / JCM 14897 / NBRC 102108 / NRRL B-24433 / ID139908</strain>
    </source>
</reference>
<feature type="transmembrane region" description="Helical" evidence="1">
    <location>
        <begin position="15"/>
        <end position="40"/>
    </location>
</feature>
<dbReference type="EMBL" id="CP001700">
    <property type="protein sequence ID" value="ACU69002.1"/>
    <property type="molecule type" value="Genomic_DNA"/>
</dbReference>
<protein>
    <recommendedName>
        <fullName evidence="2">Putative Flp pilus-assembly TadG-like N-terminal domain-containing protein</fullName>
    </recommendedName>
</protein>
<gene>
    <name evidence="3" type="ordered locus">Caci_0047</name>
</gene>
<dbReference type="HOGENOM" id="CLU_926502_0_0_11"/>
<dbReference type="AlphaFoldDB" id="C7QFR3"/>
<dbReference type="InterPro" id="IPR021202">
    <property type="entry name" value="Rv3654c-like"/>
</dbReference>
<evidence type="ECO:0000313" key="4">
    <source>
        <dbReference type="Proteomes" id="UP000000851"/>
    </source>
</evidence>
<dbReference type="RefSeq" id="WP_012784297.1">
    <property type="nucleotide sequence ID" value="NC_013131.1"/>
</dbReference>
<accession>C7QFR3</accession>
<sequence length="300" mass="30430">MPPPNPARDRGSATIYAALLTGLLTTLTGAILALGTAILARHRAGSAADLAALSAATHATPGQIPCDWARRVTTAHHTRLLHCTCNGPTCLVTTAINTPWGAATVTSRAGPADDPTGETTAGQNALRAEGTRLAEAAMGLRAAALSDPVGERIAGIERTRLGEATGGSLRTAAMTSRTHDPVGERTVEVERSSRAKPQATAPRAANLVGRTGLTHGLVGPSLVGIERSTYAEAYPFGKRASGIAARLTTPAVASRPRPSPHRAPVVPAAPLVGVRLAVAESEPLAGSSAASCCQLGAALP</sequence>
<dbReference type="InParanoid" id="C7QFR3"/>
<organism evidence="3 4">
    <name type="scientific">Catenulispora acidiphila (strain DSM 44928 / JCM 14897 / NBRC 102108 / NRRL B-24433 / ID139908)</name>
    <dbReference type="NCBI Taxonomy" id="479433"/>
    <lineage>
        <taxon>Bacteria</taxon>
        <taxon>Bacillati</taxon>
        <taxon>Actinomycetota</taxon>
        <taxon>Actinomycetes</taxon>
        <taxon>Catenulisporales</taxon>
        <taxon>Catenulisporaceae</taxon>
        <taxon>Catenulispora</taxon>
    </lineage>
</organism>
<proteinExistence type="predicted"/>
<evidence type="ECO:0000313" key="3">
    <source>
        <dbReference type="EMBL" id="ACU69002.1"/>
    </source>
</evidence>
<keyword evidence="1" id="KW-0472">Membrane</keyword>
<evidence type="ECO:0000256" key="1">
    <source>
        <dbReference type="SAM" id="Phobius"/>
    </source>
</evidence>
<dbReference type="STRING" id="479433.Caci_0047"/>